<evidence type="ECO:0000313" key="2">
    <source>
        <dbReference type="EMBL" id="SHJ62230.1"/>
    </source>
</evidence>
<name>A0A1M6KTN2_9BACT</name>
<accession>A0A1M6KTN2</accession>
<feature type="signal peptide" evidence="1">
    <location>
        <begin position="1"/>
        <end position="21"/>
    </location>
</feature>
<evidence type="ECO:0008006" key="4">
    <source>
        <dbReference type="Google" id="ProtNLM"/>
    </source>
</evidence>
<evidence type="ECO:0000313" key="3">
    <source>
        <dbReference type="Proteomes" id="UP000184418"/>
    </source>
</evidence>
<feature type="chain" id="PRO_5013291314" description="Electron transfer DM13" evidence="1">
    <location>
        <begin position="22"/>
        <end position="153"/>
    </location>
</feature>
<sequence>MLAFPRLIFLVLVAVATVLSACNKDIVDPPGAGVVVVPAGPATVRTGTMRPQGGVPSSGTLALERDASGTEYVRFDASFRTDFHTGSLGVYLAKSDELVRVQRAASAANVLRVGTITRDGAQTLAIPGSSTGFTHVIIHCDPAQYNFGAALLQ</sequence>
<dbReference type="AlphaFoldDB" id="A0A1M6KTN2"/>
<protein>
    <recommendedName>
        <fullName evidence="4">Electron transfer DM13</fullName>
    </recommendedName>
</protein>
<dbReference type="Proteomes" id="UP000184418">
    <property type="component" value="Unassembled WGS sequence"/>
</dbReference>
<proteinExistence type="predicted"/>
<gene>
    <name evidence="2" type="ORF">SAMN02745146_3560</name>
</gene>
<dbReference type="OrthoDB" id="884433at2"/>
<keyword evidence="3" id="KW-1185">Reference proteome</keyword>
<keyword evidence="1" id="KW-0732">Signal</keyword>
<dbReference type="PROSITE" id="PS51257">
    <property type="entry name" value="PROKAR_LIPOPROTEIN"/>
    <property type="match status" value="1"/>
</dbReference>
<dbReference type="STRING" id="1121955.SAMN02745146_3560"/>
<reference evidence="2 3" key="1">
    <citation type="submission" date="2016-11" db="EMBL/GenBank/DDBJ databases">
        <authorList>
            <person name="Jaros S."/>
            <person name="Januszkiewicz K."/>
            <person name="Wedrychowicz H."/>
        </authorList>
    </citation>
    <scope>NUCLEOTIDE SEQUENCE [LARGE SCALE GENOMIC DNA]</scope>
    <source>
        <strain evidence="2 3">DSM 21074</strain>
    </source>
</reference>
<organism evidence="2 3">
    <name type="scientific">Hymenobacter daecheongensis DSM 21074</name>
    <dbReference type="NCBI Taxonomy" id="1121955"/>
    <lineage>
        <taxon>Bacteria</taxon>
        <taxon>Pseudomonadati</taxon>
        <taxon>Bacteroidota</taxon>
        <taxon>Cytophagia</taxon>
        <taxon>Cytophagales</taxon>
        <taxon>Hymenobacteraceae</taxon>
        <taxon>Hymenobacter</taxon>
    </lineage>
</organism>
<evidence type="ECO:0000256" key="1">
    <source>
        <dbReference type="SAM" id="SignalP"/>
    </source>
</evidence>
<dbReference type="EMBL" id="FQYN01000008">
    <property type="protein sequence ID" value="SHJ62230.1"/>
    <property type="molecule type" value="Genomic_DNA"/>
</dbReference>
<dbReference type="RefSeq" id="WP_073111688.1">
    <property type="nucleotide sequence ID" value="NZ_FQYN01000008.1"/>
</dbReference>